<dbReference type="Pfam" id="PF25836">
    <property type="entry name" value="Fn3_SaeA_6th"/>
    <property type="match status" value="1"/>
</dbReference>
<dbReference type="Pfam" id="PF25831">
    <property type="entry name" value="SaeA_1st"/>
    <property type="match status" value="1"/>
</dbReference>
<feature type="region of interest" description="Disordered" evidence="1">
    <location>
        <begin position="85"/>
        <end position="107"/>
    </location>
</feature>
<evidence type="ECO:0000259" key="2">
    <source>
        <dbReference type="Pfam" id="PF25831"/>
    </source>
</evidence>
<comment type="caution">
    <text evidence="8">The sequence shown here is derived from an EMBL/GenBank/DDBJ whole genome shotgun (WGS) entry which is preliminary data.</text>
</comment>
<dbReference type="InterPro" id="IPR058696">
    <property type="entry name" value="Fn3_SaeA_5th"/>
</dbReference>
<dbReference type="OrthoDB" id="4362456at2"/>
<dbReference type="InterPro" id="IPR058692">
    <property type="entry name" value="Fn3_SaeA_2nd"/>
</dbReference>
<feature type="compositionally biased region" description="Polar residues" evidence="1">
    <location>
        <begin position="193"/>
        <end position="209"/>
    </location>
</feature>
<evidence type="ECO:0000259" key="6">
    <source>
        <dbReference type="Pfam" id="PF25835"/>
    </source>
</evidence>
<dbReference type="Proteomes" id="UP000467240">
    <property type="component" value="Unassembled WGS sequence"/>
</dbReference>
<keyword evidence="9" id="KW-1185">Reference proteome</keyword>
<feature type="domain" description="SaeA first Fn3-like" evidence="3">
    <location>
        <begin position="261"/>
        <end position="352"/>
    </location>
</feature>
<feature type="domain" description="SaeA second Fn3-like" evidence="4">
    <location>
        <begin position="359"/>
        <end position="448"/>
    </location>
</feature>
<feature type="domain" description="SaeA third Fn3-like" evidence="5">
    <location>
        <begin position="464"/>
        <end position="562"/>
    </location>
</feature>
<organism evidence="8 9">
    <name type="scientific">Pseudoclavibacter chungangensis</name>
    <dbReference type="NCBI Taxonomy" id="587635"/>
    <lineage>
        <taxon>Bacteria</taxon>
        <taxon>Bacillati</taxon>
        <taxon>Actinomycetota</taxon>
        <taxon>Actinomycetes</taxon>
        <taxon>Micrococcales</taxon>
        <taxon>Microbacteriaceae</taxon>
        <taxon>Pseudoclavibacter</taxon>
    </lineage>
</organism>
<evidence type="ECO:0000313" key="8">
    <source>
        <dbReference type="EMBL" id="KAB1660078.1"/>
    </source>
</evidence>
<dbReference type="Pfam" id="PF25834">
    <property type="entry name" value="Fn3_SaeA_4th"/>
    <property type="match status" value="1"/>
</dbReference>
<feature type="domain" description="SaeA fourth Fn3-like" evidence="6">
    <location>
        <begin position="571"/>
        <end position="662"/>
    </location>
</feature>
<dbReference type="RefSeq" id="WP_158039574.1">
    <property type="nucleotide sequence ID" value="NZ_JACCFV010000001.1"/>
</dbReference>
<feature type="domain" description="SaeA fifth Fn3-like" evidence="7">
    <location>
        <begin position="667"/>
        <end position="793"/>
    </location>
</feature>
<feature type="domain" description="SaeA N-terminal" evidence="2">
    <location>
        <begin position="112"/>
        <end position="172"/>
    </location>
</feature>
<gene>
    <name evidence="8" type="ORF">F8O01_03890</name>
</gene>
<sequence>MSPTPRDEARLAALEHWAVAAHRAGHAVPERHQLAAVAQAGGVTPVLQRVPQVVAWERTLGWLLEQADAGVVQPHTSLPEALRRPVAAPGARPAAGGQAPPHVDGPTRADQRFVAVRDWHARATDAGTENAWQLRETHLRLVANSHVQTADEIRAIFPPVIGQFANELASALDVRGSASPSTTPEPGRGDEASTPSAGTGRTQVPTSAAPTDAPNADRATPPPSRPAEPEPEARPDPTVDAEGFAPYEFGASEGEPAALVVRRRPEGGVHVSWRGPESAEPDRVTVDRLITSDEFAPYSPDAARLVTATTATEAVDDMAFSHAARHYQVWRNTGADLDDAKLAQPVLVARGQLVSPVLELDLREDEGRVIGQWRVLPGTTRVQVFRIPVQVAAGASGDPRFRILSDELNLGGFVDTEADRGARYLYQVFAEAEFDGVARLSAPLNNEVLVSAVHRPVTDLSFELHDHEDAPLFDLSWSIPPGGQVVVYRTEQPHQPGIERQATRAAALDQAGLPVAKRLAHPITTTGQTASMRQVPWPTGWTRAYFTTVVLLGDMAFVGNTVRGVRVPRVGRPKLIERVNREILTFEWPEGADVVLAYKSMRGIDSAVAMQGQAIEVSRTDYRDRGGLEFPAGQLDVQGCDLHLVSVAFDGGARVLAEPTIVTYPGLLRIWYQVLQGSLPDGRPAVTVRVRAQQDVQHAPPFVLVHNRDRLPLTIGDGRPVAVVPEGPPTQPQRRFVPSPLGMRPSPAGTWHADPGAFLQEVPPVGFLRLFVDLPPEVLRRVALLDPPVATLRVAPRAPMGGGPGGP</sequence>
<protein>
    <submittedName>
        <fullName evidence="8">Uncharacterized protein</fullName>
    </submittedName>
</protein>
<dbReference type="InterPro" id="IPR058691">
    <property type="entry name" value="Fn3_SaeA_1st"/>
</dbReference>
<feature type="compositionally biased region" description="Basic and acidic residues" evidence="1">
    <location>
        <begin position="227"/>
        <end position="237"/>
    </location>
</feature>
<evidence type="ECO:0000256" key="1">
    <source>
        <dbReference type="SAM" id="MobiDB-lite"/>
    </source>
</evidence>
<dbReference type="Pfam" id="PF25833">
    <property type="entry name" value="Fn3_SaeA_3rd"/>
    <property type="match status" value="1"/>
</dbReference>
<dbReference type="InterPro" id="IPR058694">
    <property type="entry name" value="Fn3_SaeA_4th"/>
</dbReference>
<dbReference type="InterPro" id="IPR058695">
    <property type="entry name" value="SaeA_N"/>
</dbReference>
<dbReference type="Pfam" id="PF25835">
    <property type="entry name" value="Fn3_SaeA_5th"/>
    <property type="match status" value="1"/>
</dbReference>
<proteinExistence type="predicted"/>
<dbReference type="Pfam" id="PF25832">
    <property type="entry name" value="Fn3_SaeA_2nd"/>
    <property type="match status" value="1"/>
</dbReference>
<evidence type="ECO:0000313" key="9">
    <source>
        <dbReference type="Proteomes" id="UP000467240"/>
    </source>
</evidence>
<evidence type="ECO:0000259" key="5">
    <source>
        <dbReference type="Pfam" id="PF25834"/>
    </source>
</evidence>
<dbReference type="EMBL" id="WBJZ01000004">
    <property type="protein sequence ID" value="KAB1660078.1"/>
    <property type="molecule type" value="Genomic_DNA"/>
</dbReference>
<evidence type="ECO:0000259" key="7">
    <source>
        <dbReference type="Pfam" id="PF25836"/>
    </source>
</evidence>
<feature type="region of interest" description="Disordered" evidence="1">
    <location>
        <begin position="175"/>
        <end position="244"/>
    </location>
</feature>
<evidence type="ECO:0000259" key="4">
    <source>
        <dbReference type="Pfam" id="PF25833"/>
    </source>
</evidence>
<reference evidence="8 9" key="1">
    <citation type="submission" date="2019-09" db="EMBL/GenBank/DDBJ databases">
        <title>Phylogeny of genus Pseudoclavibacter and closely related genus.</title>
        <authorList>
            <person name="Li Y."/>
        </authorList>
    </citation>
    <scope>NUCLEOTIDE SEQUENCE [LARGE SCALE GENOMIC DNA]</scope>
    <source>
        <strain evidence="8 9">DSM 23821</strain>
    </source>
</reference>
<dbReference type="InterPro" id="IPR058693">
    <property type="entry name" value="Fn3_SaeA_3rd"/>
</dbReference>
<evidence type="ECO:0000259" key="3">
    <source>
        <dbReference type="Pfam" id="PF25832"/>
    </source>
</evidence>
<accession>A0A7J5BZM7</accession>
<name>A0A7J5BZM7_9MICO</name>
<feature type="compositionally biased region" description="Low complexity" evidence="1">
    <location>
        <begin position="85"/>
        <end position="101"/>
    </location>
</feature>
<dbReference type="AlphaFoldDB" id="A0A7J5BZM7"/>